<name>A0A812USZ7_SYMPI</name>
<sequence>MASTKGDSHRRKLRVFMAAIEENPKEFSEFIDRKRIVNELRVNHAERIDAEIAMKSSTSMRS</sequence>
<gene>
    <name evidence="1" type="ORF">SPIL2461_LOCUS15574</name>
</gene>
<comment type="caution">
    <text evidence="1">The sequence shown here is derived from an EMBL/GenBank/DDBJ whole genome shotgun (WGS) entry which is preliminary data.</text>
</comment>
<organism evidence="1 2">
    <name type="scientific">Symbiodinium pilosum</name>
    <name type="common">Dinoflagellate</name>
    <dbReference type="NCBI Taxonomy" id="2952"/>
    <lineage>
        <taxon>Eukaryota</taxon>
        <taxon>Sar</taxon>
        <taxon>Alveolata</taxon>
        <taxon>Dinophyceae</taxon>
        <taxon>Suessiales</taxon>
        <taxon>Symbiodiniaceae</taxon>
        <taxon>Symbiodinium</taxon>
    </lineage>
</organism>
<keyword evidence="2" id="KW-1185">Reference proteome</keyword>
<reference evidence="1" key="1">
    <citation type="submission" date="2021-02" db="EMBL/GenBank/DDBJ databases">
        <authorList>
            <person name="Dougan E. K."/>
            <person name="Rhodes N."/>
            <person name="Thang M."/>
            <person name="Chan C."/>
        </authorList>
    </citation>
    <scope>NUCLEOTIDE SEQUENCE</scope>
</reference>
<accession>A0A812USZ7</accession>
<evidence type="ECO:0000313" key="2">
    <source>
        <dbReference type="Proteomes" id="UP000649617"/>
    </source>
</evidence>
<proteinExistence type="predicted"/>
<protein>
    <submittedName>
        <fullName evidence="1">Uncharacterized protein</fullName>
    </submittedName>
</protein>
<dbReference type="Proteomes" id="UP000649617">
    <property type="component" value="Unassembled WGS sequence"/>
</dbReference>
<dbReference type="AlphaFoldDB" id="A0A812USZ7"/>
<evidence type="ECO:0000313" key="1">
    <source>
        <dbReference type="EMBL" id="CAE7580773.1"/>
    </source>
</evidence>
<dbReference type="EMBL" id="CAJNIZ010038646">
    <property type="protein sequence ID" value="CAE7580773.1"/>
    <property type="molecule type" value="Genomic_DNA"/>
</dbReference>